<dbReference type="Proteomes" id="UP000324974">
    <property type="component" value="Chromosome"/>
</dbReference>
<dbReference type="EMBL" id="CP042425">
    <property type="protein sequence ID" value="QEL20642.1"/>
    <property type="molecule type" value="Genomic_DNA"/>
</dbReference>
<organism evidence="1 2">
    <name type="scientific">Limnoglobus roseus</name>
    <dbReference type="NCBI Taxonomy" id="2598579"/>
    <lineage>
        <taxon>Bacteria</taxon>
        <taxon>Pseudomonadati</taxon>
        <taxon>Planctomycetota</taxon>
        <taxon>Planctomycetia</taxon>
        <taxon>Gemmatales</taxon>
        <taxon>Gemmataceae</taxon>
        <taxon>Limnoglobus</taxon>
    </lineage>
</organism>
<protein>
    <submittedName>
        <fullName evidence="1">Uncharacterized protein</fullName>
    </submittedName>
</protein>
<name>A0A5C1ASU1_9BACT</name>
<keyword evidence="2" id="KW-1185">Reference proteome</keyword>
<sequence>MMRFHRRVERLAKRVRAGNRDAGPCTIFLVEATADRPVGVRVVWGGIAREVTYDPAHGPPPLPPGGPHKLILGPAFDV</sequence>
<dbReference type="RefSeq" id="WP_149114912.1">
    <property type="nucleotide sequence ID" value="NZ_CP042425.1"/>
</dbReference>
<reference evidence="2" key="1">
    <citation type="submission" date="2019-08" db="EMBL/GenBank/DDBJ databases">
        <title>Limnoglobus roseus gen. nov., sp. nov., a novel freshwater planctomycete with a giant genome from the family Gemmataceae.</title>
        <authorList>
            <person name="Kulichevskaya I.S."/>
            <person name="Naumoff D.G."/>
            <person name="Miroshnikov K."/>
            <person name="Ivanova A."/>
            <person name="Philippov D.A."/>
            <person name="Hakobyan A."/>
            <person name="Rijpstra I.C."/>
            <person name="Sinninghe Damste J.S."/>
            <person name="Liesack W."/>
            <person name="Dedysh S.N."/>
        </authorList>
    </citation>
    <scope>NUCLEOTIDE SEQUENCE [LARGE SCALE GENOMIC DNA]</scope>
    <source>
        <strain evidence="2">PX52</strain>
    </source>
</reference>
<dbReference type="KEGG" id="lrs:PX52LOC_07748"/>
<dbReference type="AlphaFoldDB" id="A0A5C1ASU1"/>
<gene>
    <name evidence="1" type="ORF">PX52LOC_07748</name>
</gene>
<proteinExistence type="predicted"/>
<evidence type="ECO:0000313" key="2">
    <source>
        <dbReference type="Proteomes" id="UP000324974"/>
    </source>
</evidence>
<evidence type="ECO:0000313" key="1">
    <source>
        <dbReference type="EMBL" id="QEL20642.1"/>
    </source>
</evidence>
<accession>A0A5C1ASU1</accession>
<dbReference type="OrthoDB" id="9777817at2"/>